<dbReference type="GO" id="GO:0006120">
    <property type="term" value="P:mitochondrial electron transport, NADH to ubiquinone"/>
    <property type="evidence" value="ECO:0007669"/>
    <property type="project" value="TreeGrafter"/>
</dbReference>
<dbReference type="InterPro" id="IPR001750">
    <property type="entry name" value="ND/Mrp_TM"/>
</dbReference>
<evidence type="ECO:0000256" key="6">
    <source>
        <dbReference type="ARBA" id="ARBA00022660"/>
    </source>
</evidence>
<evidence type="ECO:0000256" key="2">
    <source>
        <dbReference type="ARBA" id="ARBA00007012"/>
    </source>
</evidence>
<evidence type="ECO:0000256" key="13">
    <source>
        <dbReference type="ARBA" id="ARBA00023075"/>
    </source>
</evidence>
<evidence type="ECO:0000256" key="14">
    <source>
        <dbReference type="ARBA" id="ARBA00023128"/>
    </source>
</evidence>
<evidence type="ECO:0000256" key="12">
    <source>
        <dbReference type="ARBA" id="ARBA00023027"/>
    </source>
</evidence>
<dbReference type="GO" id="GO:0008137">
    <property type="term" value="F:NADH dehydrogenase (ubiquinone) activity"/>
    <property type="evidence" value="ECO:0007669"/>
    <property type="project" value="UniProtKB-EC"/>
</dbReference>
<evidence type="ECO:0000313" key="20">
    <source>
        <dbReference type="EMBL" id="UHA56308.1"/>
    </source>
</evidence>
<comment type="similarity">
    <text evidence="2">Belongs to the complex I subunit 2 family.</text>
</comment>
<evidence type="ECO:0000256" key="17">
    <source>
        <dbReference type="ARBA" id="ARBA00049551"/>
    </source>
</evidence>
<evidence type="ECO:0000256" key="11">
    <source>
        <dbReference type="ARBA" id="ARBA00022989"/>
    </source>
</evidence>
<dbReference type="PANTHER" id="PTHR46552">
    <property type="entry name" value="NADH-UBIQUINONE OXIDOREDUCTASE CHAIN 2"/>
    <property type="match status" value="1"/>
</dbReference>
<reference evidence="20" key="1">
    <citation type="journal article" date="2022" name="PeerJ">
        <title>Hammerhead flatworms (Platyhelminthes, Geoplanidae, Bipaliinae): mitochondrial genomes and description of two new species from France, Italy and Mayotte.</title>
        <authorList>
            <person name="Justine J.-L."/>
            <person name="Gastineau R."/>
            <person name="Gros P."/>
            <person name="Gey D."/>
            <person name="Ruzzier E."/>
            <person name="Winsor L."/>
        </authorList>
    </citation>
    <scope>NUCLEOTIDE SEQUENCE</scope>
</reference>
<evidence type="ECO:0000256" key="8">
    <source>
        <dbReference type="ARBA" id="ARBA00022792"/>
    </source>
</evidence>
<sequence>MLLLLLEFVAFVGYIMVVLVDTRAGGSYLVVLFISSVVSFLLVVWAVVLFSETLLLLGFFFKLGFFPFIWWFPYISGLMSYFCYFMFGVVVKIFPLFLVTYNQLFTVSSLFIVVSLTVFLSLLNLVTNQNNIKVFLAWSSNVNLGWVVLMMASNWSLGVGYMLLYLTTVSVLLFFLGENNCYWDQFVSSGIVSVLIYMLVMVSFMGLPPFLGFLCKFMLFNSLVDFNYEQLGTIIFLVIIVLVTFNVFVYINMLFKLNVLKSIVGYQQGIGIVVLVVFFLFVWFSVALLGV</sequence>
<keyword evidence="7 18" id="KW-0812">Transmembrane</keyword>
<evidence type="ECO:0000256" key="16">
    <source>
        <dbReference type="ARBA" id="ARBA00031028"/>
    </source>
</evidence>
<keyword evidence="11 18" id="KW-1133">Transmembrane helix</keyword>
<evidence type="ECO:0000256" key="5">
    <source>
        <dbReference type="ARBA" id="ARBA00022448"/>
    </source>
</evidence>
<feature type="transmembrane region" description="Helical" evidence="18">
    <location>
        <begin position="263"/>
        <end position="286"/>
    </location>
</feature>
<keyword evidence="10" id="KW-0249">Electron transport</keyword>
<dbReference type="PANTHER" id="PTHR46552:SF1">
    <property type="entry name" value="NADH-UBIQUINONE OXIDOREDUCTASE CHAIN 2"/>
    <property type="match status" value="1"/>
</dbReference>
<keyword evidence="15 18" id="KW-0472">Membrane</keyword>
<organism evidence="20">
    <name type="scientific">Diversibipalium mayottensis</name>
    <dbReference type="NCBI Taxonomy" id="3348909"/>
    <lineage>
        <taxon>Eukaryota</taxon>
        <taxon>Metazoa</taxon>
        <taxon>Spiralia</taxon>
        <taxon>Lophotrochozoa</taxon>
        <taxon>Platyhelminthes</taxon>
        <taxon>Rhabditophora</taxon>
        <taxon>Seriata</taxon>
        <taxon>Tricladida</taxon>
        <taxon>Continenticola</taxon>
        <taxon>Geoplanoidea</taxon>
        <taxon>Geoplanidae</taxon>
        <taxon>Bipaliinae</taxon>
        <taxon>Diversibipalium</taxon>
    </lineage>
</organism>
<keyword evidence="5" id="KW-0813">Transport</keyword>
<comment type="catalytic activity">
    <reaction evidence="17">
        <text>a ubiquinone + NADH + 5 H(+)(in) = a ubiquinol + NAD(+) + 4 H(+)(out)</text>
        <dbReference type="Rhea" id="RHEA:29091"/>
        <dbReference type="Rhea" id="RHEA-COMP:9565"/>
        <dbReference type="Rhea" id="RHEA-COMP:9566"/>
        <dbReference type="ChEBI" id="CHEBI:15378"/>
        <dbReference type="ChEBI" id="CHEBI:16389"/>
        <dbReference type="ChEBI" id="CHEBI:17976"/>
        <dbReference type="ChEBI" id="CHEBI:57540"/>
        <dbReference type="ChEBI" id="CHEBI:57945"/>
        <dbReference type="EC" id="7.1.1.2"/>
    </reaction>
</comment>
<dbReference type="EMBL" id="MZ561470">
    <property type="protein sequence ID" value="UHA56308.1"/>
    <property type="molecule type" value="Genomic_DNA"/>
</dbReference>
<evidence type="ECO:0000256" key="15">
    <source>
        <dbReference type="ARBA" id="ARBA00023136"/>
    </source>
</evidence>
<gene>
    <name evidence="20" type="primary">ND2</name>
</gene>
<dbReference type="GO" id="GO:0005743">
    <property type="term" value="C:mitochondrial inner membrane"/>
    <property type="evidence" value="ECO:0007669"/>
    <property type="project" value="UniProtKB-SubCell"/>
</dbReference>
<evidence type="ECO:0000259" key="19">
    <source>
        <dbReference type="Pfam" id="PF00361"/>
    </source>
</evidence>
<dbReference type="EC" id="7.1.1.2" evidence="3"/>
<dbReference type="AlphaFoldDB" id="A0A8K1XU26"/>
<evidence type="ECO:0000256" key="9">
    <source>
        <dbReference type="ARBA" id="ARBA00022967"/>
    </source>
</evidence>
<dbReference type="Pfam" id="PF00361">
    <property type="entry name" value="Proton_antipo_M"/>
    <property type="match status" value="1"/>
</dbReference>
<feature type="transmembrane region" description="Helical" evidence="18">
    <location>
        <begin position="231"/>
        <end position="251"/>
    </location>
</feature>
<evidence type="ECO:0000256" key="18">
    <source>
        <dbReference type="SAM" id="Phobius"/>
    </source>
</evidence>
<name>A0A8K1XU26_9PLAT</name>
<keyword evidence="12" id="KW-0520">NAD</keyword>
<keyword evidence="9" id="KW-1278">Translocase</keyword>
<keyword evidence="13" id="KW-0830">Ubiquinone</keyword>
<proteinExistence type="inferred from homology"/>
<accession>A0A8K1XU26</accession>
<comment type="subcellular location">
    <subcellularLocation>
        <location evidence="1">Mitochondrion inner membrane</location>
        <topology evidence="1">Multi-pass membrane protein</topology>
    </subcellularLocation>
</comment>
<feature type="transmembrane region" description="Helical" evidence="18">
    <location>
        <begin position="6"/>
        <end position="22"/>
    </location>
</feature>
<keyword evidence="8" id="KW-0999">Mitochondrion inner membrane</keyword>
<keyword evidence="6" id="KW-0679">Respiratory chain</keyword>
<feature type="transmembrane region" description="Helical" evidence="18">
    <location>
        <begin position="29"/>
        <end position="48"/>
    </location>
</feature>
<evidence type="ECO:0000256" key="1">
    <source>
        <dbReference type="ARBA" id="ARBA00004448"/>
    </source>
</evidence>
<evidence type="ECO:0000256" key="10">
    <source>
        <dbReference type="ARBA" id="ARBA00022982"/>
    </source>
</evidence>
<protein>
    <recommendedName>
        <fullName evidence="4">NADH-ubiquinone oxidoreductase chain 2</fullName>
        <ecNumber evidence="3">7.1.1.2</ecNumber>
    </recommendedName>
    <alternativeName>
        <fullName evidence="16">NADH dehydrogenase subunit 2</fullName>
    </alternativeName>
</protein>
<feature type="transmembrane region" description="Helical" evidence="18">
    <location>
        <begin position="158"/>
        <end position="177"/>
    </location>
</feature>
<dbReference type="InterPro" id="IPR050175">
    <property type="entry name" value="Complex_I_Subunit_2"/>
</dbReference>
<feature type="transmembrane region" description="Helical" evidence="18">
    <location>
        <begin position="189"/>
        <end position="211"/>
    </location>
</feature>
<geneLocation type="mitochondrion" evidence="20"/>
<keyword evidence="14 20" id="KW-0496">Mitochondrion</keyword>
<feature type="domain" description="NADH:quinone oxidoreductase/Mrp antiporter transmembrane" evidence="19">
    <location>
        <begin position="41"/>
        <end position="236"/>
    </location>
</feature>
<evidence type="ECO:0000256" key="3">
    <source>
        <dbReference type="ARBA" id="ARBA00012944"/>
    </source>
</evidence>
<evidence type="ECO:0000256" key="4">
    <source>
        <dbReference type="ARBA" id="ARBA00021008"/>
    </source>
</evidence>
<evidence type="ECO:0000256" key="7">
    <source>
        <dbReference type="ARBA" id="ARBA00022692"/>
    </source>
</evidence>
<feature type="transmembrane region" description="Helical" evidence="18">
    <location>
        <begin position="107"/>
        <end position="127"/>
    </location>
</feature>